<organism evidence="2 3">
    <name type="scientific">Pseudomonas deceptionensis</name>
    <dbReference type="NCBI Taxonomy" id="882211"/>
    <lineage>
        <taxon>Bacteria</taxon>
        <taxon>Pseudomonadati</taxon>
        <taxon>Pseudomonadota</taxon>
        <taxon>Gammaproteobacteria</taxon>
        <taxon>Pseudomonadales</taxon>
        <taxon>Pseudomonadaceae</taxon>
        <taxon>Pseudomonas</taxon>
    </lineage>
</organism>
<name>A0A0J6GHQ6_PSEDM</name>
<proteinExistence type="predicted"/>
<sequence length="255" mass="29099">MSELVDRIIENIVRLEVRLFACQARLEADTDPEALHDTRTTVRRLRSLLRPLRGLPGVVQLEMSASQVGVLTTPLRDLEVLAAHLQQLGHEALARRRLDRLSGSYALVAESEQLAQLLMILDVFPRFLRAAEREGLLRGLRQRIEKVLEKQWQTLGKALHDPGHDRHRVRLLIKRVRYAAEAYPELDHLPPLVLARLKAAQKALGEWHDAWQWLVQAGQHPDLQPCVEQWQATLEHGEKRADKALVKLSAACFHS</sequence>
<dbReference type="PANTHER" id="PTHR39339">
    <property type="entry name" value="SLR1444 PROTEIN"/>
    <property type="match status" value="1"/>
</dbReference>
<dbReference type="InterPro" id="IPR007899">
    <property type="entry name" value="CHAD_dom"/>
</dbReference>
<dbReference type="InterPro" id="IPR038186">
    <property type="entry name" value="CHAD_dom_sf"/>
</dbReference>
<evidence type="ECO:0000313" key="3">
    <source>
        <dbReference type="Proteomes" id="UP000183613"/>
    </source>
</evidence>
<reference evidence="2" key="1">
    <citation type="submission" date="2016-10" db="EMBL/GenBank/DDBJ databases">
        <authorList>
            <person name="Varghese N."/>
            <person name="Submissions S."/>
        </authorList>
    </citation>
    <scope>NUCLEOTIDE SEQUENCE [LARGE SCALE GENOMIC DNA]</scope>
    <source>
        <strain evidence="2">LMG 25555</strain>
    </source>
</reference>
<protein>
    <submittedName>
        <fullName evidence="2">CHAD domain-containing protein</fullName>
    </submittedName>
</protein>
<dbReference type="PROSITE" id="PS51708">
    <property type="entry name" value="CHAD"/>
    <property type="match status" value="1"/>
</dbReference>
<accession>A0A0J6GHQ6</accession>
<dbReference type="Pfam" id="PF05235">
    <property type="entry name" value="CHAD"/>
    <property type="match status" value="1"/>
</dbReference>
<evidence type="ECO:0000313" key="2">
    <source>
        <dbReference type="EMBL" id="SEE81156.1"/>
    </source>
</evidence>
<dbReference type="Proteomes" id="UP000183613">
    <property type="component" value="Unassembled WGS sequence"/>
</dbReference>
<dbReference type="RefSeq" id="WP_048358660.1">
    <property type="nucleotide sequence ID" value="NZ_FNUD01000002.1"/>
</dbReference>
<evidence type="ECO:0000259" key="1">
    <source>
        <dbReference type="PROSITE" id="PS51708"/>
    </source>
</evidence>
<dbReference type="EMBL" id="FNUD01000002">
    <property type="protein sequence ID" value="SEE81156.1"/>
    <property type="molecule type" value="Genomic_DNA"/>
</dbReference>
<dbReference type="AlphaFoldDB" id="A0A0J6GHQ6"/>
<keyword evidence="3" id="KW-1185">Reference proteome</keyword>
<dbReference type="PANTHER" id="PTHR39339:SF1">
    <property type="entry name" value="CHAD DOMAIN-CONTAINING PROTEIN"/>
    <property type="match status" value="1"/>
</dbReference>
<feature type="domain" description="CHAD" evidence="1">
    <location>
        <begin position="1"/>
        <end position="255"/>
    </location>
</feature>
<dbReference type="OrthoDB" id="8587394at2"/>
<dbReference type="SMART" id="SM00880">
    <property type="entry name" value="CHAD"/>
    <property type="match status" value="1"/>
</dbReference>
<gene>
    <name evidence="2" type="ORF">SAMN04489800_2272</name>
</gene>
<dbReference type="Gene3D" id="1.40.20.10">
    <property type="entry name" value="CHAD domain"/>
    <property type="match status" value="1"/>
</dbReference>
<comment type="caution">
    <text evidence="2">The sequence shown here is derived from an EMBL/GenBank/DDBJ whole genome shotgun (WGS) entry which is preliminary data.</text>
</comment>
<dbReference type="PATRIC" id="fig|882211.3.peg.783"/>